<dbReference type="Gene3D" id="1.10.3520.10">
    <property type="entry name" value="Glycolipid transfer protein"/>
    <property type="match status" value="1"/>
</dbReference>
<feature type="domain" description="Glycolipid transfer protein" evidence="1">
    <location>
        <begin position="13"/>
        <end position="127"/>
    </location>
</feature>
<dbReference type="Pfam" id="PF08718">
    <property type="entry name" value="GLTP"/>
    <property type="match status" value="1"/>
</dbReference>
<dbReference type="GeneID" id="17283051"/>
<evidence type="ECO:0000313" key="3">
    <source>
        <dbReference type="Proteomes" id="UP000013827"/>
    </source>
</evidence>
<dbReference type="InterPro" id="IPR036497">
    <property type="entry name" value="GLTP_sf"/>
</dbReference>
<dbReference type="GO" id="GO:0005829">
    <property type="term" value="C:cytosol"/>
    <property type="evidence" value="ECO:0007669"/>
    <property type="project" value="TreeGrafter"/>
</dbReference>
<protein>
    <recommendedName>
        <fullName evidence="1">Glycolipid transfer protein domain-containing protein</fullName>
    </recommendedName>
</protein>
<sequence length="174" mass="19231">MALSVKNDESNVAKVRKVWARLAEQQPGRVSTVRQLLESEREAGIHKPGAVLADPSAAMALLWMRRTIQYYVGVMQGVCDTSASLSSKCRTAYGAILEPFHGWLLKNTFSMALAAVPSRDEFVARLSPNHLSSKAVRRSACFSDIRVAIPLMEQVVAQLRALFAELDLEDTRKS</sequence>
<dbReference type="HOGENOM" id="CLU_095506_0_0_1"/>
<name>A0A0D3KPU6_EMIH1</name>
<dbReference type="GO" id="GO:1902388">
    <property type="term" value="F:ceramide 1-phosphate transfer activity"/>
    <property type="evidence" value="ECO:0007669"/>
    <property type="project" value="TreeGrafter"/>
</dbReference>
<organism evidence="2 3">
    <name type="scientific">Emiliania huxleyi (strain CCMP1516)</name>
    <dbReference type="NCBI Taxonomy" id="280463"/>
    <lineage>
        <taxon>Eukaryota</taxon>
        <taxon>Haptista</taxon>
        <taxon>Haptophyta</taxon>
        <taxon>Prymnesiophyceae</taxon>
        <taxon>Isochrysidales</taxon>
        <taxon>Noelaerhabdaceae</taxon>
        <taxon>Emiliania</taxon>
    </lineage>
</organism>
<dbReference type="STRING" id="2903.R1FQ62"/>
<dbReference type="AlphaFoldDB" id="A0A0D3KPU6"/>
<dbReference type="PaxDb" id="2903-EOD37781"/>
<dbReference type="EnsemblProtists" id="EOD37781">
    <property type="protein sequence ID" value="EOD37781"/>
    <property type="gene ID" value="EMIHUDRAFT_454779"/>
</dbReference>
<keyword evidence="3" id="KW-1185">Reference proteome</keyword>
<reference evidence="3" key="1">
    <citation type="journal article" date="2013" name="Nature">
        <title>Pan genome of the phytoplankton Emiliania underpins its global distribution.</title>
        <authorList>
            <person name="Read B.A."/>
            <person name="Kegel J."/>
            <person name="Klute M.J."/>
            <person name="Kuo A."/>
            <person name="Lefebvre S.C."/>
            <person name="Maumus F."/>
            <person name="Mayer C."/>
            <person name="Miller J."/>
            <person name="Monier A."/>
            <person name="Salamov A."/>
            <person name="Young J."/>
            <person name="Aguilar M."/>
            <person name="Claverie J.M."/>
            <person name="Frickenhaus S."/>
            <person name="Gonzalez K."/>
            <person name="Herman E.K."/>
            <person name="Lin Y.C."/>
            <person name="Napier J."/>
            <person name="Ogata H."/>
            <person name="Sarno A.F."/>
            <person name="Shmutz J."/>
            <person name="Schroeder D."/>
            <person name="de Vargas C."/>
            <person name="Verret F."/>
            <person name="von Dassow P."/>
            <person name="Valentin K."/>
            <person name="Van de Peer Y."/>
            <person name="Wheeler G."/>
            <person name="Dacks J.B."/>
            <person name="Delwiche C.F."/>
            <person name="Dyhrman S.T."/>
            <person name="Glockner G."/>
            <person name="John U."/>
            <person name="Richards T."/>
            <person name="Worden A.Z."/>
            <person name="Zhang X."/>
            <person name="Grigoriev I.V."/>
            <person name="Allen A.E."/>
            <person name="Bidle K."/>
            <person name="Borodovsky M."/>
            <person name="Bowler C."/>
            <person name="Brownlee C."/>
            <person name="Cock J.M."/>
            <person name="Elias M."/>
            <person name="Gladyshev V.N."/>
            <person name="Groth M."/>
            <person name="Guda C."/>
            <person name="Hadaegh A."/>
            <person name="Iglesias-Rodriguez M.D."/>
            <person name="Jenkins J."/>
            <person name="Jones B.M."/>
            <person name="Lawson T."/>
            <person name="Leese F."/>
            <person name="Lindquist E."/>
            <person name="Lobanov A."/>
            <person name="Lomsadze A."/>
            <person name="Malik S.B."/>
            <person name="Marsh M.E."/>
            <person name="Mackinder L."/>
            <person name="Mock T."/>
            <person name="Mueller-Roeber B."/>
            <person name="Pagarete A."/>
            <person name="Parker M."/>
            <person name="Probert I."/>
            <person name="Quesneville H."/>
            <person name="Raines C."/>
            <person name="Rensing S.A."/>
            <person name="Riano-Pachon D.M."/>
            <person name="Richier S."/>
            <person name="Rokitta S."/>
            <person name="Shiraiwa Y."/>
            <person name="Soanes D.M."/>
            <person name="van der Giezen M."/>
            <person name="Wahlund T.M."/>
            <person name="Williams B."/>
            <person name="Wilson W."/>
            <person name="Wolfe G."/>
            <person name="Wurch L.L."/>
        </authorList>
    </citation>
    <scope>NUCLEOTIDE SEQUENCE</scope>
</reference>
<dbReference type="GO" id="GO:0016020">
    <property type="term" value="C:membrane"/>
    <property type="evidence" value="ECO:0007669"/>
    <property type="project" value="TreeGrafter"/>
</dbReference>
<dbReference type="RefSeq" id="XP_005790210.1">
    <property type="nucleotide sequence ID" value="XM_005790153.1"/>
</dbReference>
<dbReference type="KEGG" id="ehx:EMIHUDRAFT_454779"/>
<evidence type="ECO:0000313" key="2">
    <source>
        <dbReference type="EnsemblProtists" id="EOD37781"/>
    </source>
</evidence>
<evidence type="ECO:0000259" key="1">
    <source>
        <dbReference type="Pfam" id="PF08718"/>
    </source>
</evidence>
<dbReference type="InterPro" id="IPR014830">
    <property type="entry name" value="Glycolipid_transfer_prot_dom"/>
</dbReference>
<reference evidence="2" key="2">
    <citation type="submission" date="2024-10" db="UniProtKB">
        <authorList>
            <consortium name="EnsemblProtists"/>
        </authorList>
    </citation>
    <scope>IDENTIFICATION</scope>
</reference>
<dbReference type="PANTHER" id="PTHR10219">
    <property type="entry name" value="GLYCOLIPID TRANSFER PROTEIN-RELATED"/>
    <property type="match status" value="1"/>
</dbReference>
<dbReference type="eggNOG" id="KOG3221">
    <property type="taxonomic scope" value="Eukaryota"/>
</dbReference>
<accession>A0A0D3KPU6</accession>
<dbReference type="SUPFAM" id="SSF110004">
    <property type="entry name" value="Glycolipid transfer protein, GLTP"/>
    <property type="match status" value="1"/>
</dbReference>
<proteinExistence type="predicted"/>
<dbReference type="GO" id="GO:1902387">
    <property type="term" value="F:ceramide 1-phosphate binding"/>
    <property type="evidence" value="ECO:0007669"/>
    <property type="project" value="TreeGrafter"/>
</dbReference>
<dbReference type="Proteomes" id="UP000013827">
    <property type="component" value="Unassembled WGS sequence"/>
</dbReference>